<gene>
    <name evidence="2" type="ORF">SAMN05444401_2070</name>
</gene>
<dbReference type="AlphaFoldDB" id="A0A1M6FTP3"/>
<reference evidence="2 3" key="1">
    <citation type="submission" date="2016-11" db="EMBL/GenBank/DDBJ databases">
        <authorList>
            <person name="Jaros S."/>
            <person name="Januszkiewicz K."/>
            <person name="Wedrychowicz H."/>
        </authorList>
    </citation>
    <scope>NUCLEOTIDE SEQUENCE [LARGE SCALE GENOMIC DNA]</scope>
    <source>
        <strain evidence="2 3">DSM 21864</strain>
    </source>
</reference>
<feature type="domain" description="Putative Se/S carrier protein-like" evidence="1">
    <location>
        <begin position="4"/>
        <end position="71"/>
    </location>
</feature>
<dbReference type="STRING" id="1121298.SAMN05444401_2070"/>
<accession>A0A1M6FTP3</accession>
<dbReference type="Proteomes" id="UP000184080">
    <property type="component" value="Unassembled WGS sequence"/>
</dbReference>
<name>A0A1M6FTP3_9CLOT</name>
<organism evidence="2 3">
    <name type="scientific">Clostridium amylolyticum</name>
    <dbReference type="NCBI Taxonomy" id="1121298"/>
    <lineage>
        <taxon>Bacteria</taxon>
        <taxon>Bacillati</taxon>
        <taxon>Bacillota</taxon>
        <taxon>Clostridia</taxon>
        <taxon>Eubacteriales</taxon>
        <taxon>Clostridiaceae</taxon>
        <taxon>Clostridium</taxon>
    </lineage>
</organism>
<dbReference type="Pfam" id="PF11823">
    <property type="entry name" value="Se_S_carrier"/>
    <property type="match status" value="1"/>
</dbReference>
<dbReference type="RefSeq" id="WP_073006141.1">
    <property type="nucleotide sequence ID" value="NZ_FQZO01000002.1"/>
</dbReference>
<proteinExistence type="predicted"/>
<dbReference type="OrthoDB" id="3192849at2"/>
<dbReference type="EMBL" id="FQZO01000002">
    <property type="protein sequence ID" value="SHJ01084.1"/>
    <property type="molecule type" value="Genomic_DNA"/>
</dbReference>
<evidence type="ECO:0000313" key="3">
    <source>
        <dbReference type="Proteomes" id="UP000184080"/>
    </source>
</evidence>
<evidence type="ECO:0000313" key="2">
    <source>
        <dbReference type="EMBL" id="SHJ01084.1"/>
    </source>
</evidence>
<protein>
    <recommendedName>
        <fullName evidence="1">Putative Se/S carrier protein-like domain-containing protein</fullName>
    </recommendedName>
</protein>
<evidence type="ECO:0000259" key="1">
    <source>
        <dbReference type="Pfam" id="PF11823"/>
    </source>
</evidence>
<keyword evidence="3" id="KW-1185">Reference proteome</keyword>
<dbReference type="InterPro" id="IPR021778">
    <property type="entry name" value="Se/S_carrier-like"/>
</dbReference>
<sequence>MDNYFIIVFNNTHNAIEGEKTLKKENIAVTIMPTPSQITQSCGISIKFEEKDLNIIENMVQEEKLHIKNIYNKKEGQFIKII</sequence>